<dbReference type="Pfam" id="PF16653">
    <property type="entry name" value="Sacchrp_dh_C"/>
    <property type="match status" value="1"/>
</dbReference>
<feature type="domain" description="Saccharopine dehydrogenase-like C-terminal" evidence="1">
    <location>
        <begin position="104"/>
        <end position="323"/>
    </location>
</feature>
<accession>A0A937IBJ6</accession>
<sequence length="335" mass="37287">MKNKVGIIGSGNIGWAIEKLLQDNYDLKIGDLKDGLDATDEKKVKEFLSDRNAVISAGPFAVNKTIAKVAAELGIGYFDLTEDVATTQFVTKLSSDSVLIPQCGLAPGAINICAAHMMKEFDEVDEVLMRVGALPKYTTNEMSYYLSWSTNGLINEYCNSADAIYEGEKVKVMPLEGMEKLIIEGKSYEAFNTSGGCATMCETFQGKVKNLTYKTIRYPGHQAHMKFLFSDLHLKKNRDVLENLFDKEVPRTTNDVVIFFVKVIGKINGILQEQTYCKKIQGKGDFSAIQLTTASGVCSVLEMYLQNKINQKGFIAQESIDWDLFLDTNYGIVYQ</sequence>
<evidence type="ECO:0000313" key="3">
    <source>
        <dbReference type="Proteomes" id="UP000704935"/>
    </source>
</evidence>
<evidence type="ECO:0000259" key="1">
    <source>
        <dbReference type="Pfam" id="PF16653"/>
    </source>
</evidence>
<organism evidence="2 3">
    <name type="scientific">SAR86 cluster bacterium</name>
    <dbReference type="NCBI Taxonomy" id="2030880"/>
    <lineage>
        <taxon>Bacteria</taxon>
        <taxon>Pseudomonadati</taxon>
        <taxon>Pseudomonadota</taxon>
        <taxon>Gammaproteobacteria</taxon>
        <taxon>SAR86 cluster</taxon>
    </lineage>
</organism>
<dbReference type="SUPFAM" id="SSF51735">
    <property type="entry name" value="NAD(P)-binding Rossmann-fold domains"/>
    <property type="match status" value="1"/>
</dbReference>
<dbReference type="SUPFAM" id="SSF55347">
    <property type="entry name" value="Glyceraldehyde-3-phosphate dehydrogenase-like, C-terminal domain"/>
    <property type="match status" value="1"/>
</dbReference>
<comment type="caution">
    <text evidence="2">The sequence shown here is derived from an EMBL/GenBank/DDBJ whole genome shotgun (WGS) entry which is preliminary data.</text>
</comment>
<dbReference type="AlphaFoldDB" id="A0A937IBJ6"/>
<dbReference type="EMBL" id="JADHQA010000002">
    <property type="protein sequence ID" value="MBL6819718.1"/>
    <property type="molecule type" value="Genomic_DNA"/>
</dbReference>
<evidence type="ECO:0000313" key="2">
    <source>
        <dbReference type="EMBL" id="MBL6819718.1"/>
    </source>
</evidence>
<dbReference type="Gene3D" id="3.40.50.720">
    <property type="entry name" value="NAD(P)-binding Rossmann-like Domain"/>
    <property type="match status" value="1"/>
</dbReference>
<protein>
    <submittedName>
        <fullName evidence="2">Saccharopine dehydrogenase</fullName>
    </submittedName>
</protein>
<proteinExistence type="predicted"/>
<reference evidence="2" key="1">
    <citation type="submission" date="2020-10" db="EMBL/GenBank/DDBJ databases">
        <title>Microbiome of the Black Sea water column analyzed by genome centric metagenomics.</title>
        <authorList>
            <person name="Cabello-Yeves P.J."/>
            <person name="Callieri C."/>
            <person name="Picazo A."/>
            <person name="Mehrshad M."/>
            <person name="Haro-Moreno J.M."/>
            <person name="Roda-Garcia J."/>
            <person name="Dzembekova N."/>
            <person name="Slabakova V."/>
            <person name="Slabakova N."/>
            <person name="Moncheva S."/>
            <person name="Rodriguez-Valera F."/>
        </authorList>
    </citation>
    <scope>NUCLEOTIDE SEQUENCE</scope>
    <source>
        <strain evidence="2">BS307-5m-G47</strain>
    </source>
</reference>
<dbReference type="Proteomes" id="UP000704935">
    <property type="component" value="Unassembled WGS sequence"/>
</dbReference>
<dbReference type="InterPro" id="IPR036291">
    <property type="entry name" value="NAD(P)-bd_dom_sf"/>
</dbReference>
<name>A0A937IBJ6_9GAMM</name>
<dbReference type="Gene3D" id="3.30.360.10">
    <property type="entry name" value="Dihydrodipicolinate Reductase, domain 2"/>
    <property type="match status" value="1"/>
</dbReference>
<gene>
    <name evidence="2" type="ORF">ISQ61_00535</name>
</gene>
<dbReference type="InterPro" id="IPR032095">
    <property type="entry name" value="Sacchrp_dh-like_C"/>
</dbReference>